<proteinExistence type="predicted"/>
<feature type="transmembrane region" description="Helical" evidence="2">
    <location>
        <begin position="335"/>
        <end position="355"/>
    </location>
</feature>
<feature type="transmembrane region" description="Helical" evidence="2">
    <location>
        <begin position="450"/>
        <end position="471"/>
    </location>
</feature>
<feature type="transmembrane region" description="Helical" evidence="2">
    <location>
        <begin position="423"/>
        <end position="443"/>
    </location>
</feature>
<feature type="coiled-coil region" evidence="1">
    <location>
        <begin position="204"/>
        <end position="241"/>
    </location>
</feature>
<reference evidence="3" key="1">
    <citation type="submission" date="2022-10" db="EMBL/GenBank/DDBJ databases">
        <title>Novel sulphate-reducing endosymbionts in the free-living metamonad Anaeramoeba.</title>
        <authorList>
            <person name="Jerlstrom-Hultqvist J."/>
            <person name="Cepicka I."/>
            <person name="Gallot-Lavallee L."/>
            <person name="Salas-Leiva D."/>
            <person name="Curtis B.A."/>
            <person name="Zahonova K."/>
            <person name="Pipaliya S."/>
            <person name="Dacks J."/>
            <person name="Roger A.J."/>
        </authorList>
    </citation>
    <scope>NUCLEOTIDE SEQUENCE</scope>
    <source>
        <strain evidence="3">BMAN</strain>
    </source>
</reference>
<organism evidence="3 4">
    <name type="scientific">Anaeramoeba ignava</name>
    <name type="common">Anaerobic marine amoeba</name>
    <dbReference type="NCBI Taxonomy" id="1746090"/>
    <lineage>
        <taxon>Eukaryota</taxon>
        <taxon>Metamonada</taxon>
        <taxon>Anaeramoebidae</taxon>
        <taxon>Anaeramoeba</taxon>
    </lineage>
</organism>
<dbReference type="AlphaFoldDB" id="A0A9Q0LJH8"/>
<evidence type="ECO:0000313" key="3">
    <source>
        <dbReference type="EMBL" id="KAJ5073938.1"/>
    </source>
</evidence>
<protein>
    <submittedName>
        <fullName evidence="3">Fam11a b protein</fullName>
    </submittedName>
</protein>
<feature type="transmembrane region" description="Helical" evidence="2">
    <location>
        <begin position="258"/>
        <end position="280"/>
    </location>
</feature>
<evidence type="ECO:0000256" key="2">
    <source>
        <dbReference type="SAM" id="Phobius"/>
    </source>
</evidence>
<feature type="transmembrane region" description="Helical" evidence="2">
    <location>
        <begin position="398"/>
        <end position="417"/>
    </location>
</feature>
<feature type="transmembrane region" description="Helical" evidence="2">
    <location>
        <begin position="477"/>
        <end position="497"/>
    </location>
</feature>
<dbReference type="EMBL" id="JAPDFW010000071">
    <property type="protein sequence ID" value="KAJ5073938.1"/>
    <property type="molecule type" value="Genomic_DNA"/>
</dbReference>
<evidence type="ECO:0000256" key="1">
    <source>
        <dbReference type="SAM" id="Coils"/>
    </source>
</evidence>
<keyword evidence="1" id="KW-0175">Coiled coil</keyword>
<keyword evidence="2" id="KW-0472">Membrane</keyword>
<keyword evidence="4" id="KW-1185">Reference proteome</keyword>
<accession>A0A9Q0LJH8</accession>
<gene>
    <name evidence="3" type="ORF">M0811_08211</name>
</gene>
<comment type="caution">
    <text evidence="3">The sequence shown here is derived from an EMBL/GenBank/DDBJ whole genome shotgun (WGS) entry which is preliminary data.</text>
</comment>
<feature type="transmembrane region" description="Helical" evidence="2">
    <location>
        <begin position="361"/>
        <end position="386"/>
    </location>
</feature>
<sequence length="505" mass="60156">MTNTYSTFTKQTNYSFSIELDIFKNKGVVLFPEESYELLKRGNFIKPSNNLIRTPKTKFNFKQTSSRKLGSTCYSFKQLSEDQQTWRKIAQNHQKYFISDHFETMFNHQTQQNEVVGFQTLIKQEIQKLLMQKQDPNFPNLSHKYFKKQKEKKEKIMKKHFNNNQWDESITRDENEIIIPVKISTNKQRIQYIHLLENPKEEMIDKARKIRELIKKNKKSMQERIRKRNQKEKEIMEFKSEKYLFAQNERYSNQNNHYWYAISGLFIALGLTIHFILLSIKVECKTDTKVTLLSIPLLLPLFGLMILFIFEFFTQRKEFERLISYSGKRSESNPRIVISLIVLVWIQILLIGLRVDGFIDWSWIAVLVPSLIMCIPLYLASVFLHYYRNPILSFVSHCFLFASVCWALFVIFLSLRIEGTTNWHYFVVFIPLILLNFVSFWSLSLKNRQITYASFVISGILLAQEILFIIFSEIKTHFIVSFSLIYLLIIIGDYLMFIEIVRMFK</sequence>
<name>A0A9Q0LJH8_ANAIG</name>
<keyword evidence="2" id="KW-0812">Transmembrane</keyword>
<feature type="transmembrane region" description="Helical" evidence="2">
    <location>
        <begin position="292"/>
        <end position="314"/>
    </location>
</feature>
<evidence type="ECO:0000313" key="4">
    <source>
        <dbReference type="Proteomes" id="UP001149090"/>
    </source>
</evidence>
<keyword evidence="2" id="KW-1133">Transmembrane helix</keyword>
<dbReference type="OrthoDB" id="2305498at2759"/>
<dbReference type="Proteomes" id="UP001149090">
    <property type="component" value="Unassembled WGS sequence"/>
</dbReference>